<dbReference type="PROSITE" id="PS50937">
    <property type="entry name" value="HTH_MERR_2"/>
    <property type="match status" value="1"/>
</dbReference>
<dbReference type="CDD" id="cd04765">
    <property type="entry name" value="HTH_MlrA-like_sg2"/>
    <property type="match status" value="1"/>
</dbReference>
<organism evidence="3">
    <name type="scientific">Ignavibacterium album</name>
    <dbReference type="NCBI Taxonomy" id="591197"/>
    <lineage>
        <taxon>Bacteria</taxon>
        <taxon>Pseudomonadati</taxon>
        <taxon>Ignavibacteriota</taxon>
        <taxon>Ignavibacteria</taxon>
        <taxon>Ignavibacteriales</taxon>
        <taxon>Ignavibacteriaceae</taxon>
        <taxon>Ignavibacterium</taxon>
    </lineage>
</organism>
<evidence type="ECO:0000256" key="1">
    <source>
        <dbReference type="ARBA" id="ARBA00023125"/>
    </source>
</evidence>
<reference evidence="3" key="1">
    <citation type="journal article" date="2020" name="mSystems">
        <title>Genome- and Community-Level Interaction Insights into Carbon Utilization and Element Cycling Functions of Hydrothermarchaeota in Hydrothermal Sediment.</title>
        <authorList>
            <person name="Zhou Z."/>
            <person name="Liu Y."/>
            <person name="Xu W."/>
            <person name="Pan J."/>
            <person name="Luo Z.H."/>
            <person name="Li M."/>
        </authorList>
    </citation>
    <scope>NUCLEOTIDE SEQUENCE [LARGE SCALE GENOMIC DNA]</scope>
    <source>
        <strain evidence="3">SpSt-479</strain>
    </source>
</reference>
<dbReference type="Gene3D" id="1.10.1660.10">
    <property type="match status" value="1"/>
</dbReference>
<sequence length="134" mass="15808">MKDLSIKKLYYSISEVSKLTGIEQYILRYWETEFEQLKPQKNRAGNRIYTNKDIQLILYIKNLLRERKYTIDGAKKILENYSAERLVEEQNQPSDTASVKPKVEEVNPGTRDKVVLKKDLEEIKNLLEFLLAKL</sequence>
<evidence type="ECO:0000259" key="2">
    <source>
        <dbReference type="PROSITE" id="PS50937"/>
    </source>
</evidence>
<keyword evidence="1" id="KW-0238">DNA-binding</keyword>
<dbReference type="GO" id="GO:0003700">
    <property type="term" value="F:DNA-binding transcription factor activity"/>
    <property type="evidence" value="ECO:0007669"/>
    <property type="project" value="InterPro"/>
</dbReference>
<name>A0A7V2ZJX1_9BACT</name>
<dbReference type="InterPro" id="IPR009061">
    <property type="entry name" value="DNA-bd_dom_put_sf"/>
</dbReference>
<protein>
    <submittedName>
        <fullName evidence="3">MerR family transcriptional regulator</fullName>
    </submittedName>
</protein>
<evidence type="ECO:0000313" key="3">
    <source>
        <dbReference type="EMBL" id="HFI91285.1"/>
    </source>
</evidence>
<dbReference type="Pfam" id="PF13411">
    <property type="entry name" value="MerR_1"/>
    <property type="match status" value="1"/>
</dbReference>
<dbReference type="RefSeq" id="WP_304144653.1">
    <property type="nucleotide sequence ID" value="NZ_JAOAIE010000045.1"/>
</dbReference>
<dbReference type="SMART" id="SM00422">
    <property type="entry name" value="HTH_MERR"/>
    <property type="match status" value="1"/>
</dbReference>
<gene>
    <name evidence="3" type="ORF">ENS31_07095</name>
</gene>
<dbReference type="InterPro" id="IPR000551">
    <property type="entry name" value="MerR-type_HTH_dom"/>
</dbReference>
<dbReference type="AlphaFoldDB" id="A0A7V2ZJX1"/>
<dbReference type="PANTHER" id="PTHR30204:SF15">
    <property type="entry name" value="BLL5018 PROTEIN"/>
    <property type="match status" value="1"/>
</dbReference>
<dbReference type="EMBL" id="DSUJ01000008">
    <property type="protein sequence ID" value="HFI91285.1"/>
    <property type="molecule type" value="Genomic_DNA"/>
</dbReference>
<dbReference type="InterPro" id="IPR047057">
    <property type="entry name" value="MerR_fam"/>
</dbReference>
<comment type="caution">
    <text evidence="3">The sequence shown here is derived from an EMBL/GenBank/DDBJ whole genome shotgun (WGS) entry which is preliminary data.</text>
</comment>
<accession>A0A7V2ZJX1</accession>
<feature type="domain" description="HTH merR-type" evidence="2">
    <location>
        <begin position="10"/>
        <end position="80"/>
    </location>
</feature>
<dbReference type="GO" id="GO:0003677">
    <property type="term" value="F:DNA binding"/>
    <property type="evidence" value="ECO:0007669"/>
    <property type="project" value="UniProtKB-KW"/>
</dbReference>
<dbReference type="PANTHER" id="PTHR30204">
    <property type="entry name" value="REDOX-CYCLING DRUG-SENSING TRANSCRIPTIONAL ACTIVATOR SOXR"/>
    <property type="match status" value="1"/>
</dbReference>
<proteinExistence type="predicted"/>
<dbReference type="SUPFAM" id="SSF46955">
    <property type="entry name" value="Putative DNA-binding domain"/>
    <property type="match status" value="1"/>
</dbReference>